<sequence>MARVTCELKWLRGLLQCLGVYVRDSMWVYCDSQSALHLVKNRGCHERSKHIEVDCHFLMDVIIDGTIVTSYVPMGSQLEDIFTKPLGATQFIALRDKFSIHNLHAPT</sequence>
<evidence type="ECO:0000313" key="2">
    <source>
        <dbReference type="Proteomes" id="UP001454036"/>
    </source>
</evidence>
<evidence type="ECO:0000313" key="1">
    <source>
        <dbReference type="EMBL" id="GAA0158236.1"/>
    </source>
</evidence>
<dbReference type="PANTHER" id="PTHR11439:SF487">
    <property type="entry name" value="RNA-DIRECTED DNA POLYMERASE"/>
    <property type="match status" value="1"/>
</dbReference>
<dbReference type="Proteomes" id="UP001454036">
    <property type="component" value="Unassembled WGS sequence"/>
</dbReference>
<dbReference type="EMBL" id="BAABME010003291">
    <property type="protein sequence ID" value="GAA0158236.1"/>
    <property type="molecule type" value="Genomic_DNA"/>
</dbReference>
<accession>A0AAV3Q4U7</accession>
<dbReference type="CDD" id="cd09272">
    <property type="entry name" value="RNase_HI_RT_Ty1"/>
    <property type="match status" value="1"/>
</dbReference>
<dbReference type="AlphaFoldDB" id="A0AAV3Q4U7"/>
<reference evidence="1 2" key="1">
    <citation type="submission" date="2024-01" db="EMBL/GenBank/DDBJ databases">
        <title>The complete chloroplast genome sequence of Lithospermum erythrorhizon: insights into the phylogenetic relationship among Boraginaceae species and the maternal lineages of purple gromwells.</title>
        <authorList>
            <person name="Okada T."/>
            <person name="Watanabe K."/>
        </authorList>
    </citation>
    <scope>NUCLEOTIDE SEQUENCE [LARGE SCALE GENOMIC DNA]</scope>
</reference>
<name>A0AAV3Q4U7_LITER</name>
<organism evidence="1 2">
    <name type="scientific">Lithospermum erythrorhizon</name>
    <name type="common">Purple gromwell</name>
    <name type="synonym">Lithospermum officinale var. erythrorhizon</name>
    <dbReference type="NCBI Taxonomy" id="34254"/>
    <lineage>
        <taxon>Eukaryota</taxon>
        <taxon>Viridiplantae</taxon>
        <taxon>Streptophyta</taxon>
        <taxon>Embryophyta</taxon>
        <taxon>Tracheophyta</taxon>
        <taxon>Spermatophyta</taxon>
        <taxon>Magnoliopsida</taxon>
        <taxon>eudicotyledons</taxon>
        <taxon>Gunneridae</taxon>
        <taxon>Pentapetalae</taxon>
        <taxon>asterids</taxon>
        <taxon>lamiids</taxon>
        <taxon>Boraginales</taxon>
        <taxon>Boraginaceae</taxon>
        <taxon>Boraginoideae</taxon>
        <taxon>Lithospermeae</taxon>
        <taxon>Lithospermum</taxon>
    </lineage>
</organism>
<proteinExistence type="predicted"/>
<keyword evidence="2" id="KW-1185">Reference proteome</keyword>
<protein>
    <submittedName>
        <fullName evidence="1">Uncharacterized protein</fullName>
    </submittedName>
</protein>
<gene>
    <name evidence="1" type="ORF">LIER_15319</name>
</gene>
<dbReference type="PANTHER" id="PTHR11439">
    <property type="entry name" value="GAG-POL-RELATED RETROTRANSPOSON"/>
    <property type="match status" value="1"/>
</dbReference>
<comment type="caution">
    <text evidence="1">The sequence shown here is derived from an EMBL/GenBank/DDBJ whole genome shotgun (WGS) entry which is preliminary data.</text>
</comment>